<dbReference type="HOGENOM" id="CLU_020384_1_0_1"/>
<dbReference type="FunCoup" id="D8REM5">
    <property type="interactions" value="3618"/>
</dbReference>
<evidence type="ECO:0000256" key="2">
    <source>
        <dbReference type="ARBA" id="ARBA00008372"/>
    </source>
</evidence>
<dbReference type="PANTHER" id="PTHR15092">
    <property type="entry name" value="POLY A -SPECIFIC RIBONUCLEASE/TARGET OF EGR1, MEMBER 1"/>
    <property type="match status" value="1"/>
</dbReference>
<comment type="similarity">
    <text evidence="2">Belongs to the CAF1 family.</text>
</comment>
<name>D8REM5_SELML</name>
<dbReference type="Pfam" id="PF04857">
    <property type="entry name" value="CAF1"/>
    <property type="match status" value="1"/>
</dbReference>
<proteinExistence type="inferred from homology"/>
<gene>
    <name evidence="3" type="ORF">SELMODRAFT_410403</name>
</gene>
<reference evidence="3 4" key="1">
    <citation type="journal article" date="2011" name="Science">
        <title>The Selaginella genome identifies genetic changes associated with the evolution of vascular plants.</title>
        <authorList>
            <person name="Banks J.A."/>
            <person name="Nishiyama T."/>
            <person name="Hasebe M."/>
            <person name="Bowman J.L."/>
            <person name="Gribskov M."/>
            <person name="dePamphilis C."/>
            <person name="Albert V.A."/>
            <person name="Aono N."/>
            <person name="Aoyama T."/>
            <person name="Ambrose B.A."/>
            <person name="Ashton N.W."/>
            <person name="Axtell M.J."/>
            <person name="Barker E."/>
            <person name="Barker M.S."/>
            <person name="Bennetzen J.L."/>
            <person name="Bonawitz N.D."/>
            <person name="Chapple C."/>
            <person name="Cheng C."/>
            <person name="Correa L.G."/>
            <person name="Dacre M."/>
            <person name="DeBarry J."/>
            <person name="Dreyer I."/>
            <person name="Elias M."/>
            <person name="Engstrom E.M."/>
            <person name="Estelle M."/>
            <person name="Feng L."/>
            <person name="Finet C."/>
            <person name="Floyd S.K."/>
            <person name="Frommer W.B."/>
            <person name="Fujita T."/>
            <person name="Gramzow L."/>
            <person name="Gutensohn M."/>
            <person name="Harholt J."/>
            <person name="Hattori M."/>
            <person name="Heyl A."/>
            <person name="Hirai T."/>
            <person name="Hiwatashi Y."/>
            <person name="Ishikawa M."/>
            <person name="Iwata M."/>
            <person name="Karol K.G."/>
            <person name="Koehler B."/>
            <person name="Kolukisaoglu U."/>
            <person name="Kubo M."/>
            <person name="Kurata T."/>
            <person name="Lalonde S."/>
            <person name="Li K."/>
            <person name="Li Y."/>
            <person name="Litt A."/>
            <person name="Lyons E."/>
            <person name="Manning G."/>
            <person name="Maruyama T."/>
            <person name="Michael T.P."/>
            <person name="Mikami K."/>
            <person name="Miyazaki S."/>
            <person name="Morinaga S."/>
            <person name="Murata T."/>
            <person name="Mueller-Roeber B."/>
            <person name="Nelson D.R."/>
            <person name="Obara M."/>
            <person name="Oguri Y."/>
            <person name="Olmstead R.G."/>
            <person name="Onodera N."/>
            <person name="Petersen B.L."/>
            <person name="Pils B."/>
            <person name="Prigge M."/>
            <person name="Rensing S.A."/>
            <person name="Riano-Pachon D.M."/>
            <person name="Roberts A.W."/>
            <person name="Sato Y."/>
            <person name="Scheller H.V."/>
            <person name="Schulz B."/>
            <person name="Schulz C."/>
            <person name="Shakirov E.V."/>
            <person name="Shibagaki N."/>
            <person name="Shinohara N."/>
            <person name="Shippen D.E."/>
            <person name="Soerensen I."/>
            <person name="Sotooka R."/>
            <person name="Sugimoto N."/>
            <person name="Sugita M."/>
            <person name="Sumikawa N."/>
            <person name="Tanurdzic M."/>
            <person name="Theissen G."/>
            <person name="Ulvskov P."/>
            <person name="Wakazuki S."/>
            <person name="Weng J.K."/>
            <person name="Willats W.W."/>
            <person name="Wipf D."/>
            <person name="Wolf P.G."/>
            <person name="Yang L."/>
            <person name="Zimmer A.D."/>
            <person name="Zhu Q."/>
            <person name="Mitros T."/>
            <person name="Hellsten U."/>
            <person name="Loque D."/>
            <person name="Otillar R."/>
            <person name="Salamov A."/>
            <person name="Schmutz J."/>
            <person name="Shapiro H."/>
            <person name="Lindquist E."/>
            <person name="Lucas S."/>
            <person name="Rokhsar D."/>
            <person name="Grigoriev I.V."/>
        </authorList>
    </citation>
    <scope>NUCLEOTIDE SEQUENCE [LARGE SCALE GENOMIC DNA]</scope>
</reference>
<dbReference type="Gene3D" id="3.30.420.10">
    <property type="entry name" value="Ribonuclease H-like superfamily/Ribonuclease H"/>
    <property type="match status" value="2"/>
</dbReference>
<dbReference type="AlphaFoldDB" id="D8REM5"/>
<dbReference type="Gramene" id="EFJ29689">
    <property type="protein sequence ID" value="EFJ29689"/>
    <property type="gene ID" value="SELMODRAFT_410403"/>
</dbReference>
<sequence length="648" mass="72539">MALWRALPRRARVAGSGIRFFCSAVVRDSSHAITRQNFGAAFQRLKGLLRDADFVAMDLEMSGVHSAPWRKSMELDTLETRYHNVRDSAEKFSLLQCGLCLFRYDQASSKFLGHPFNFFLFPRNELVLERDFLCQTSSLEFLAKHHFDFNACIYNGISYLSRKEEGKLRALLAKKGEDELPEVSMRKTSDLIFSERVRLQVGLWRASKIMAKHKAKQEESSGRSSMPDDEAPLPSLVINVSDKRQAKLVLKAVSSNFDDLVPMIEGNEKEATQVKVIYTGSSEHKIALQADLDKAKLDLMEYDVMEAVGFRQVIDAISESKKPIVGHNCVLDLAHIYNKFIGPLPDNYSGFCNVIHELFPAVIDTKYMLKVLRTSISTTSLYPVYSYYFGEDAKKNTKMKAHSTVNVEIADGFHKYSDAELKHEAGFDAYMTGAIFAQLWRTVVSNPTEFYALSKKILRGTHAISEFSNLLYMGWAGHFVLDLKTGKEAKGSKALPERESYSARRPASDAAVIVWSQDPVGSSRQLQKLVKSCFEETQFSSEVEVIPVSENAAFLAFKSLRSSEEFSQALESIKTNRKKLNTIAARLSSSGLQGARFGTFEKLCKSELSTFNIGDAIQSINCFSDDELAASIENADAPDDLQVATVQG</sequence>
<dbReference type="InterPro" id="IPR006941">
    <property type="entry name" value="RNase_CAF1"/>
</dbReference>
<dbReference type="InterPro" id="IPR051181">
    <property type="entry name" value="CAF1_poly(A)_ribonucleases"/>
</dbReference>
<keyword evidence="4" id="KW-1185">Reference proteome</keyword>
<dbReference type="InterPro" id="IPR012337">
    <property type="entry name" value="RNaseH-like_sf"/>
</dbReference>
<evidence type="ECO:0000313" key="4">
    <source>
        <dbReference type="Proteomes" id="UP000001514"/>
    </source>
</evidence>
<dbReference type="KEGG" id="smo:SELMODRAFT_410403"/>
<comment type="cofactor">
    <cofactor evidence="1">
        <name>a divalent metal cation</name>
        <dbReference type="ChEBI" id="CHEBI:60240"/>
    </cofactor>
</comment>
<dbReference type="eggNOG" id="KOG1990">
    <property type="taxonomic scope" value="Eukaryota"/>
</dbReference>
<accession>D8REM5</accession>
<dbReference type="GO" id="GO:0000175">
    <property type="term" value="F:3'-5'-RNA exonuclease activity"/>
    <property type="evidence" value="ECO:0000318"/>
    <property type="project" value="GO_Central"/>
</dbReference>
<dbReference type="InParanoid" id="D8REM5"/>
<evidence type="ECO:0000256" key="1">
    <source>
        <dbReference type="ARBA" id="ARBA00001968"/>
    </source>
</evidence>
<dbReference type="EMBL" id="GL377577">
    <property type="protein sequence ID" value="EFJ29689.1"/>
    <property type="molecule type" value="Genomic_DNA"/>
</dbReference>
<dbReference type="SUPFAM" id="SSF53098">
    <property type="entry name" value="Ribonuclease H-like"/>
    <property type="match status" value="1"/>
</dbReference>
<dbReference type="InterPro" id="IPR036397">
    <property type="entry name" value="RNaseH_sf"/>
</dbReference>
<dbReference type="GO" id="GO:0003723">
    <property type="term" value="F:RNA binding"/>
    <property type="evidence" value="ECO:0000318"/>
    <property type="project" value="GO_Central"/>
</dbReference>
<evidence type="ECO:0000313" key="3">
    <source>
        <dbReference type="EMBL" id="EFJ29689.1"/>
    </source>
</evidence>
<organism evidence="4">
    <name type="scientific">Selaginella moellendorffii</name>
    <name type="common">Spikemoss</name>
    <dbReference type="NCBI Taxonomy" id="88036"/>
    <lineage>
        <taxon>Eukaryota</taxon>
        <taxon>Viridiplantae</taxon>
        <taxon>Streptophyta</taxon>
        <taxon>Embryophyta</taxon>
        <taxon>Tracheophyta</taxon>
        <taxon>Lycopodiopsida</taxon>
        <taxon>Selaginellales</taxon>
        <taxon>Selaginellaceae</taxon>
        <taxon>Selaginella</taxon>
    </lineage>
</organism>
<dbReference type="STRING" id="88036.D8REM5"/>
<protein>
    <submittedName>
        <fullName evidence="3">Uncharacterized protein</fullName>
    </submittedName>
</protein>
<dbReference type="PANTHER" id="PTHR15092:SF22">
    <property type="entry name" value="POLY(A)-SPECIFIC RIBONUCLEASE PNLDC1"/>
    <property type="match status" value="1"/>
</dbReference>
<dbReference type="Proteomes" id="UP000001514">
    <property type="component" value="Unassembled WGS sequence"/>
</dbReference>
<dbReference type="OrthoDB" id="1432093at2759"/>